<gene>
    <name evidence="2" type="ORF">AVDCRST_MAG25-3154</name>
</gene>
<dbReference type="AlphaFoldDB" id="A0A6J4S1Q3"/>
<feature type="region of interest" description="Disordered" evidence="1">
    <location>
        <begin position="1"/>
        <end position="95"/>
    </location>
</feature>
<protein>
    <submittedName>
        <fullName evidence="2">Phosphoenolpyruvate-dihydroxyacetone phosphotransferase, ADP-binding subunit DhaL</fullName>
        <ecNumber evidence="2">2.7.1.121</ecNumber>
    </submittedName>
</protein>
<proteinExistence type="predicted"/>
<evidence type="ECO:0000256" key="1">
    <source>
        <dbReference type="SAM" id="MobiDB-lite"/>
    </source>
</evidence>
<dbReference type="GO" id="GO:0047324">
    <property type="term" value="F:phosphoenolpyruvate-glycerone phosphotransferase activity"/>
    <property type="evidence" value="ECO:0007669"/>
    <property type="project" value="UniProtKB-EC"/>
</dbReference>
<feature type="compositionally biased region" description="Basic and acidic residues" evidence="1">
    <location>
        <begin position="34"/>
        <end position="49"/>
    </location>
</feature>
<keyword evidence="2" id="KW-0670">Pyruvate</keyword>
<dbReference type="EMBL" id="CADCVI010000209">
    <property type="protein sequence ID" value="CAA9487110.1"/>
    <property type="molecule type" value="Genomic_DNA"/>
</dbReference>
<sequence>RNDLGRPDLQRGGDRRGRRPLRERRRRARRPRTCPRDPPRRRARAREAGRGGGRRRPRRGHGPRHGGRRRGRAGRRRVGRAGAREGGHGLLRRGRRSIGRALRRLDLCDRAVPRRRRKTRRFGGTPGPGFLAGLPPRYRQGQARGQNHDRRARPVRPLLRRGRRRRRVARRRLAASASRRRKGRGLDRGHDQHARPGLEARGEEPRSQGPRGRLHALRAARGGRRATEEV</sequence>
<accession>A0A6J4S1Q3</accession>
<feature type="compositionally biased region" description="Basic and acidic residues" evidence="1">
    <location>
        <begin position="1"/>
        <end position="15"/>
    </location>
</feature>
<feature type="compositionally biased region" description="Basic residues" evidence="1">
    <location>
        <begin position="212"/>
        <end position="224"/>
    </location>
</feature>
<feature type="compositionally biased region" description="Basic residues" evidence="1">
    <location>
        <begin position="150"/>
        <end position="183"/>
    </location>
</feature>
<feature type="non-terminal residue" evidence="2">
    <location>
        <position position="1"/>
    </location>
</feature>
<feature type="region of interest" description="Disordered" evidence="1">
    <location>
        <begin position="116"/>
        <end position="230"/>
    </location>
</feature>
<reference evidence="2" key="1">
    <citation type="submission" date="2020-02" db="EMBL/GenBank/DDBJ databases">
        <authorList>
            <person name="Meier V. D."/>
        </authorList>
    </citation>
    <scope>NUCLEOTIDE SEQUENCE</scope>
    <source>
        <strain evidence="2">AVDCRST_MAG25</strain>
    </source>
</reference>
<name>A0A6J4S1Q3_9ACTN</name>
<feature type="compositionally biased region" description="Basic residues" evidence="1">
    <location>
        <begin position="16"/>
        <end position="33"/>
    </location>
</feature>
<dbReference type="EC" id="2.7.1.121" evidence="2"/>
<keyword evidence="2" id="KW-0808">Transferase</keyword>
<feature type="compositionally biased region" description="Basic residues" evidence="1">
    <location>
        <begin position="52"/>
        <end position="79"/>
    </location>
</feature>
<feature type="compositionally biased region" description="Basic and acidic residues" evidence="1">
    <location>
        <begin position="184"/>
        <end position="206"/>
    </location>
</feature>
<evidence type="ECO:0000313" key="2">
    <source>
        <dbReference type="EMBL" id="CAA9487110.1"/>
    </source>
</evidence>
<feature type="non-terminal residue" evidence="2">
    <location>
        <position position="230"/>
    </location>
</feature>
<organism evidence="2">
    <name type="scientific">uncultured Rubrobacteraceae bacterium</name>
    <dbReference type="NCBI Taxonomy" id="349277"/>
    <lineage>
        <taxon>Bacteria</taxon>
        <taxon>Bacillati</taxon>
        <taxon>Actinomycetota</taxon>
        <taxon>Rubrobacteria</taxon>
        <taxon>Rubrobacterales</taxon>
        <taxon>Rubrobacteraceae</taxon>
        <taxon>environmental samples</taxon>
    </lineage>
</organism>